<proteinExistence type="predicted"/>
<comment type="caution">
    <text evidence="1">Lacks conserved residue(s) required for the propagation of feature annotation.</text>
</comment>
<reference evidence="3" key="1">
    <citation type="submission" date="2023-07" db="EMBL/GenBank/DDBJ databases">
        <title>A chromosome-level genome assembly of Lolium multiflorum.</title>
        <authorList>
            <person name="Chen Y."/>
            <person name="Copetti D."/>
            <person name="Kolliker R."/>
            <person name="Studer B."/>
        </authorList>
    </citation>
    <scope>NUCLEOTIDE SEQUENCE</scope>
    <source>
        <strain evidence="3">02402/16</strain>
        <tissue evidence="3">Leaf</tissue>
    </source>
</reference>
<dbReference type="SUPFAM" id="SSF49723">
    <property type="entry name" value="Lipase/lipooxygenase domain (PLAT/LH2 domain)"/>
    <property type="match status" value="1"/>
</dbReference>
<accession>A0AAD8S2Q4</accession>
<dbReference type="GO" id="GO:0034440">
    <property type="term" value="P:lipid oxidation"/>
    <property type="evidence" value="ECO:0007669"/>
    <property type="project" value="InterPro"/>
</dbReference>
<dbReference type="GO" id="GO:0046872">
    <property type="term" value="F:metal ion binding"/>
    <property type="evidence" value="ECO:0007669"/>
    <property type="project" value="InterPro"/>
</dbReference>
<organism evidence="3 4">
    <name type="scientific">Lolium multiflorum</name>
    <name type="common">Italian ryegrass</name>
    <name type="synonym">Lolium perenne subsp. multiflorum</name>
    <dbReference type="NCBI Taxonomy" id="4521"/>
    <lineage>
        <taxon>Eukaryota</taxon>
        <taxon>Viridiplantae</taxon>
        <taxon>Streptophyta</taxon>
        <taxon>Embryophyta</taxon>
        <taxon>Tracheophyta</taxon>
        <taxon>Spermatophyta</taxon>
        <taxon>Magnoliopsida</taxon>
        <taxon>Liliopsida</taxon>
        <taxon>Poales</taxon>
        <taxon>Poaceae</taxon>
        <taxon>BOP clade</taxon>
        <taxon>Pooideae</taxon>
        <taxon>Poodae</taxon>
        <taxon>Poeae</taxon>
        <taxon>Poeae Chloroplast Group 2 (Poeae type)</taxon>
        <taxon>Loliodinae</taxon>
        <taxon>Loliinae</taxon>
        <taxon>Lolium</taxon>
    </lineage>
</organism>
<protein>
    <recommendedName>
        <fullName evidence="2">PLAT domain-containing protein</fullName>
    </recommendedName>
</protein>
<dbReference type="SMART" id="SM00308">
    <property type="entry name" value="LH2"/>
    <property type="match status" value="1"/>
</dbReference>
<dbReference type="InterPro" id="IPR036392">
    <property type="entry name" value="PLAT/LH2_dom_sf"/>
</dbReference>
<feature type="domain" description="PLAT" evidence="2">
    <location>
        <begin position="18"/>
        <end position="139"/>
    </location>
</feature>
<sequence>MLGGLINDLTGGFKNAQLKGSVVLMPKNVLELNDFGAAALDTVAEFLGNGVTCQLSLIPTSLPMITAGESKLGVTFNWSVDKLGLPGAIIVKNNRTSEFFLKTITLNNVPGTGTGTVVFVANSWVYPQGKYRYKRVFFANDVGLDCMP</sequence>
<dbReference type="Proteomes" id="UP001231189">
    <property type="component" value="Unassembled WGS sequence"/>
</dbReference>
<dbReference type="InterPro" id="IPR000907">
    <property type="entry name" value="LipOase"/>
</dbReference>
<dbReference type="EMBL" id="JAUUTY010000004">
    <property type="protein sequence ID" value="KAK1644199.1"/>
    <property type="molecule type" value="Genomic_DNA"/>
</dbReference>
<evidence type="ECO:0000313" key="4">
    <source>
        <dbReference type="Proteomes" id="UP001231189"/>
    </source>
</evidence>
<dbReference type="Pfam" id="PF01477">
    <property type="entry name" value="PLAT"/>
    <property type="match status" value="1"/>
</dbReference>
<dbReference type="PANTHER" id="PTHR11771">
    <property type="entry name" value="LIPOXYGENASE"/>
    <property type="match status" value="1"/>
</dbReference>
<dbReference type="Gene3D" id="2.60.60.20">
    <property type="entry name" value="PLAT/LH2 domain"/>
    <property type="match status" value="2"/>
</dbReference>
<keyword evidence="4" id="KW-1185">Reference proteome</keyword>
<dbReference type="InterPro" id="IPR001024">
    <property type="entry name" value="PLAT/LH2_dom"/>
</dbReference>
<evidence type="ECO:0000313" key="3">
    <source>
        <dbReference type="EMBL" id="KAK1644199.1"/>
    </source>
</evidence>
<name>A0AAD8S2Q4_LOLMU</name>
<evidence type="ECO:0000259" key="2">
    <source>
        <dbReference type="PROSITE" id="PS50095"/>
    </source>
</evidence>
<gene>
    <name evidence="3" type="ORF">QYE76_062004</name>
</gene>
<dbReference type="PROSITE" id="PS50095">
    <property type="entry name" value="PLAT"/>
    <property type="match status" value="1"/>
</dbReference>
<dbReference type="GO" id="GO:0016702">
    <property type="term" value="F:oxidoreductase activity, acting on single donors with incorporation of molecular oxygen, incorporation of two atoms of oxygen"/>
    <property type="evidence" value="ECO:0007669"/>
    <property type="project" value="InterPro"/>
</dbReference>
<dbReference type="AlphaFoldDB" id="A0AAD8S2Q4"/>
<evidence type="ECO:0000256" key="1">
    <source>
        <dbReference type="PROSITE-ProRule" id="PRU00152"/>
    </source>
</evidence>
<comment type="caution">
    <text evidence="3">The sequence shown here is derived from an EMBL/GenBank/DDBJ whole genome shotgun (WGS) entry which is preliminary data.</text>
</comment>